<dbReference type="InterPro" id="IPR006600">
    <property type="entry name" value="HTH_CenpB_DNA-bd_dom"/>
</dbReference>
<proteinExistence type="predicted"/>
<dbReference type="GO" id="GO:0003677">
    <property type="term" value="F:DNA binding"/>
    <property type="evidence" value="ECO:0007669"/>
    <property type="project" value="UniProtKB-KW"/>
</dbReference>
<evidence type="ECO:0000256" key="2">
    <source>
        <dbReference type="ARBA" id="ARBA00023242"/>
    </source>
</evidence>
<organism evidence="4 5">
    <name type="scientific">Cordyceps confragosa</name>
    <name type="common">Lecanicillium lecanii</name>
    <dbReference type="NCBI Taxonomy" id="2714763"/>
    <lineage>
        <taxon>Eukaryota</taxon>
        <taxon>Fungi</taxon>
        <taxon>Dikarya</taxon>
        <taxon>Ascomycota</taxon>
        <taxon>Pezizomycotina</taxon>
        <taxon>Sordariomycetes</taxon>
        <taxon>Hypocreomycetidae</taxon>
        <taxon>Hypocreales</taxon>
        <taxon>Cordycipitaceae</taxon>
        <taxon>Akanthomyces</taxon>
    </lineage>
</organism>
<dbReference type="InterPro" id="IPR009057">
    <property type="entry name" value="Homeodomain-like_sf"/>
</dbReference>
<keyword evidence="2" id="KW-0539">Nucleus</keyword>
<evidence type="ECO:0000259" key="3">
    <source>
        <dbReference type="PROSITE" id="PS51253"/>
    </source>
</evidence>
<dbReference type="SUPFAM" id="SSF46689">
    <property type="entry name" value="Homeodomain-like"/>
    <property type="match status" value="1"/>
</dbReference>
<dbReference type="Pfam" id="PF03221">
    <property type="entry name" value="HTH_Tnp_Tc5"/>
    <property type="match status" value="1"/>
</dbReference>
<dbReference type="Proteomes" id="UP000243081">
    <property type="component" value="Unassembled WGS sequence"/>
</dbReference>
<dbReference type="AlphaFoldDB" id="A0A179I5V9"/>
<accession>A0A179I5V9</accession>
<dbReference type="EMBL" id="LUKN01003767">
    <property type="protein sequence ID" value="OAQ96970.1"/>
    <property type="molecule type" value="Genomic_DNA"/>
</dbReference>
<dbReference type="OMA" id="KNVKWPH"/>
<evidence type="ECO:0000313" key="4">
    <source>
        <dbReference type="EMBL" id="OAQ96970.1"/>
    </source>
</evidence>
<dbReference type="Gene3D" id="1.10.10.60">
    <property type="entry name" value="Homeodomain-like"/>
    <property type="match status" value="1"/>
</dbReference>
<gene>
    <name evidence="4" type="ORF">LLEC1_06966</name>
</gene>
<evidence type="ECO:0000256" key="1">
    <source>
        <dbReference type="ARBA" id="ARBA00023125"/>
    </source>
</evidence>
<keyword evidence="1" id="KW-0238">DNA-binding</keyword>
<dbReference type="InterPro" id="IPR007889">
    <property type="entry name" value="HTH_Psq"/>
</dbReference>
<sequence length="132" mass="14682">MPKTDEDSIQNAIQSVRSGVSVSKSASQWRVPRSTLRHRLKGTMTHAAAAESQQRLSRRLELQLGGWITTTAVISEAPTHKQIRDVAIQLLAHEGDPRPLGKNWVATFLRRNPHIKIAQGMLDDYSKHGVAN</sequence>
<dbReference type="Pfam" id="PF05225">
    <property type="entry name" value="HTH_psq"/>
    <property type="match status" value="1"/>
</dbReference>
<keyword evidence="5" id="KW-1185">Reference proteome</keyword>
<dbReference type="OrthoDB" id="5396311at2759"/>
<dbReference type="PROSITE" id="PS51253">
    <property type="entry name" value="HTH_CENPB"/>
    <property type="match status" value="1"/>
</dbReference>
<evidence type="ECO:0000313" key="5">
    <source>
        <dbReference type="Proteomes" id="UP000243081"/>
    </source>
</evidence>
<reference evidence="4 5" key="1">
    <citation type="submission" date="2016-03" db="EMBL/GenBank/DDBJ databases">
        <title>Fine-scale spatial genetic structure of a fungal parasite of coffee scale insects.</title>
        <authorList>
            <person name="Jackson D."/>
            <person name="Zemenick K.A."/>
            <person name="Malloure B."/>
            <person name="Quandt C.A."/>
            <person name="James T.Y."/>
        </authorList>
    </citation>
    <scope>NUCLEOTIDE SEQUENCE [LARGE SCALE GENOMIC DNA]</scope>
    <source>
        <strain evidence="4 5">UM487</strain>
    </source>
</reference>
<protein>
    <recommendedName>
        <fullName evidence="3">HTH CENPB-type domain-containing protein</fullName>
    </recommendedName>
</protein>
<feature type="domain" description="HTH CENPB-type" evidence="3">
    <location>
        <begin position="48"/>
        <end position="118"/>
    </location>
</feature>
<name>A0A179I5V9_CORDF</name>
<comment type="caution">
    <text evidence="4">The sequence shown here is derived from an EMBL/GenBank/DDBJ whole genome shotgun (WGS) entry which is preliminary data.</text>
</comment>